<dbReference type="EC" id="5.6.2.3" evidence="1"/>
<keyword evidence="1" id="KW-0378">Hydrolase</keyword>
<dbReference type="GO" id="GO:0006310">
    <property type="term" value="P:DNA recombination"/>
    <property type="evidence" value="ECO:0007669"/>
    <property type="project" value="UniProtKB-KW"/>
</dbReference>
<keyword evidence="1" id="KW-0547">Nucleotide-binding</keyword>
<dbReference type="GO" id="GO:0043139">
    <property type="term" value="F:5'-3' DNA helicase activity"/>
    <property type="evidence" value="ECO:0007669"/>
    <property type="project" value="UniProtKB-EC"/>
</dbReference>
<comment type="catalytic activity">
    <reaction evidence="1">
        <text>ATP + H2O = ADP + phosphate + H(+)</text>
        <dbReference type="Rhea" id="RHEA:13065"/>
        <dbReference type="ChEBI" id="CHEBI:15377"/>
        <dbReference type="ChEBI" id="CHEBI:15378"/>
        <dbReference type="ChEBI" id="CHEBI:30616"/>
        <dbReference type="ChEBI" id="CHEBI:43474"/>
        <dbReference type="ChEBI" id="CHEBI:456216"/>
        <dbReference type="EC" id="5.6.2.3"/>
    </reaction>
</comment>
<dbReference type="InterPro" id="IPR025476">
    <property type="entry name" value="Helitron_helicase-like"/>
</dbReference>
<evidence type="ECO:0000313" key="6">
    <source>
        <dbReference type="EMBL" id="CBJ33626.1"/>
    </source>
</evidence>
<reference evidence="6 7" key="1">
    <citation type="journal article" date="2010" name="Nature">
        <title>The Ectocarpus genome and the independent evolution of multicellularity in brown algae.</title>
        <authorList>
            <person name="Cock J.M."/>
            <person name="Sterck L."/>
            <person name="Rouze P."/>
            <person name="Scornet D."/>
            <person name="Allen A.E."/>
            <person name="Amoutzias G."/>
            <person name="Anthouard V."/>
            <person name="Artiguenave F."/>
            <person name="Aury J.M."/>
            <person name="Badger J.H."/>
            <person name="Beszteri B."/>
            <person name="Billiau K."/>
            <person name="Bonnet E."/>
            <person name="Bothwell J.H."/>
            <person name="Bowler C."/>
            <person name="Boyen C."/>
            <person name="Brownlee C."/>
            <person name="Carrano C.J."/>
            <person name="Charrier B."/>
            <person name="Cho G.Y."/>
            <person name="Coelho S.M."/>
            <person name="Collen J."/>
            <person name="Corre E."/>
            <person name="Da Silva C."/>
            <person name="Delage L."/>
            <person name="Delaroque N."/>
            <person name="Dittami S.M."/>
            <person name="Doulbeau S."/>
            <person name="Elias M."/>
            <person name="Farnham G."/>
            <person name="Gachon C.M."/>
            <person name="Gschloessl B."/>
            <person name="Heesch S."/>
            <person name="Jabbari K."/>
            <person name="Jubin C."/>
            <person name="Kawai H."/>
            <person name="Kimura K."/>
            <person name="Kloareg B."/>
            <person name="Kupper F.C."/>
            <person name="Lang D."/>
            <person name="Le Bail A."/>
            <person name="Leblanc C."/>
            <person name="Lerouge P."/>
            <person name="Lohr M."/>
            <person name="Lopez P.J."/>
            <person name="Martens C."/>
            <person name="Maumus F."/>
            <person name="Michel G."/>
            <person name="Miranda-Saavedra D."/>
            <person name="Morales J."/>
            <person name="Moreau H."/>
            <person name="Motomura T."/>
            <person name="Nagasato C."/>
            <person name="Napoli C.A."/>
            <person name="Nelson D.R."/>
            <person name="Nyvall-Collen P."/>
            <person name="Peters A.F."/>
            <person name="Pommier C."/>
            <person name="Potin P."/>
            <person name="Poulain J."/>
            <person name="Quesneville H."/>
            <person name="Read B."/>
            <person name="Rensing S.A."/>
            <person name="Ritter A."/>
            <person name="Rousvoal S."/>
            <person name="Samanta M."/>
            <person name="Samson G."/>
            <person name="Schroeder D.C."/>
            <person name="Segurens B."/>
            <person name="Strittmatter M."/>
            <person name="Tonon T."/>
            <person name="Tregear J.W."/>
            <person name="Valentin K."/>
            <person name="von Dassow P."/>
            <person name="Yamagishi T."/>
            <person name="Van de Peer Y."/>
            <person name="Wincker P."/>
        </authorList>
    </citation>
    <scope>NUCLEOTIDE SEQUENCE [LARGE SCALE GENOMIC DNA]</scope>
    <source>
        <strain evidence="7">Ec32 / CCAP1310/4</strain>
    </source>
</reference>
<organism evidence="6 7">
    <name type="scientific">Ectocarpus siliculosus</name>
    <name type="common">Brown alga</name>
    <name type="synonym">Conferva siliculosa</name>
    <dbReference type="NCBI Taxonomy" id="2880"/>
    <lineage>
        <taxon>Eukaryota</taxon>
        <taxon>Sar</taxon>
        <taxon>Stramenopiles</taxon>
        <taxon>Ochrophyta</taxon>
        <taxon>PX clade</taxon>
        <taxon>Phaeophyceae</taxon>
        <taxon>Ectocarpales</taxon>
        <taxon>Ectocarpaceae</taxon>
        <taxon>Ectocarpus</taxon>
    </lineage>
</organism>
<dbReference type="Pfam" id="PF20209">
    <property type="entry name" value="DUF6570"/>
    <property type="match status" value="1"/>
</dbReference>
<dbReference type="GO" id="GO:0016887">
    <property type="term" value="F:ATP hydrolysis activity"/>
    <property type="evidence" value="ECO:0007669"/>
    <property type="project" value="RHEA"/>
</dbReference>
<feature type="region of interest" description="Disordered" evidence="2">
    <location>
        <begin position="1414"/>
        <end position="1440"/>
    </location>
</feature>
<dbReference type="InterPro" id="IPR027417">
    <property type="entry name" value="P-loop_NTPase"/>
</dbReference>
<keyword evidence="1" id="KW-0227">DNA damage</keyword>
<dbReference type="OrthoDB" id="10039216at2759"/>
<feature type="compositionally biased region" description="Basic residues" evidence="2">
    <location>
        <begin position="2055"/>
        <end position="2065"/>
    </location>
</feature>
<feature type="region of interest" description="Disordered" evidence="2">
    <location>
        <begin position="483"/>
        <end position="514"/>
    </location>
</feature>
<dbReference type="STRING" id="2880.D7G3U9"/>
<feature type="region of interest" description="Disordered" evidence="2">
    <location>
        <begin position="117"/>
        <end position="168"/>
    </location>
</feature>
<feature type="compositionally biased region" description="Polar residues" evidence="2">
    <location>
        <begin position="1427"/>
        <end position="1436"/>
    </location>
</feature>
<dbReference type="Proteomes" id="UP000002630">
    <property type="component" value="Unassembled WGS sequence"/>
</dbReference>
<feature type="domain" description="DUF6570" evidence="5">
    <location>
        <begin position="310"/>
        <end position="434"/>
    </location>
</feature>
<dbReference type="InterPro" id="IPR051055">
    <property type="entry name" value="PIF1_helicase"/>
</dbReference>
<feature type="region of interest" description="Disordered" evidence="2">
    <location>
        <begin position="1"/>
        <end position="63"/>
    </location>
</feature>
<feature type="domain" description="Helitron helicase-like" evidence="4">
    <location>
        <begin position="580"/>
        <end position="751"/>
    </location>
</feature>
<dbReference type="PANTHER" id="PTHR47642:SF6">
    <property type="entry name" value="ATP-DEPENDENT DNA HELICASE"/>
    <property type="match status" value="1"/>
</dbReference>
<dbReference type="GO" id="GO:0005524">
    <property type="term" value="F:ATP binding"/>
    <property type="evidence" value="ECO:0007669"/>
    <property type="project" value="UniProtKB-KW"/>
</dbReference>
<dbReference type="Pfam" id="PF05970">
    <property type="entry name" value="PIF1"/>
    <property type="match status" value="1"/>
</dbReference>
<dbReference type="eggNOG" id="KOG0987">
    <property type="taxonomic scope" value="Eukaryota"/>
</dbReference>
<dbReference type="InterPro" id="IPR010285">
    <property type="entry name" value="DNA_helicase_pif1-like_DEAD"/>
</dbReference>
<evidence type="ECO:0000259" key="3">
    <source>
        <dbReference type="Pfam" id="PF05970"/>
    </source>
</evidence>
<dbReference type="SUPFAM" id="SSF52540">
    <property type="entry name" value="P-loop containing nucleoside triphosphate hydrolases"/>
    <property type="match status" value="2"/>
</dbReference>
<evidence type="ECO:0000313" key="7">
    <source>
        <dbReference type="Proteomes" id="UP000002630"/>
    </source>
</evidence>
<feature type="region of interest" description="Disordered" evidence="2">
    <location>
        <begin position="2049"/>
        <end position="2068"/>
    </location>
</feature>
<evidence type="ECO:0000259" key="4">
    <source>
        <dbReference type="Pfam" id="PF14214"/>
    </source>
</evidence>
<keyword evidence="1" id="KW-0347">Helicase</keyword>
<feature type="compositionally biased region" description="Basic and acidic residues" evidence="2">
    <location>
        <begin position="145"/>
        <end position="155"/>
    </location>
</feature>
<feature type="region of interest" description="Disordered" evidence="2">
    <location>
        <begin position="1102"/>
        <end position="1124"/>
    </location>
</feature>
<gene>
    <name evidence="6" type="ORF">Esi_0531_0008</name>
</gene>
<dbReference type="GO" id="GO:0006281">
    <property type="term" value="P:DNA repair"/>
    <property type="evidence" value="ECO:0007669"/>
    <property type="project" value="UniProtKB-KW"/>
</dbReference>
<proteinExistence type="inferred from homology"/>
<feature type="domain" description="DNA helicase Pif1-like DEAD-box helicase" evidence="3">
    <location>
        <begin position="1530"/>
        <end position="1674"/>
    </location>
</feature>
<evidence type="ECO:0000256" key="2">
    <source>
        <dbReference type="SAM" id="MobiDB-lite"/>
    </source>
</evidence>
<feature type="compositionally biased region" description="Acidic residues" evidence="2">
    <location>
        <begin position="1112"/>
        <end position="1122"/>
    </location>
</feature>
<dbReference type="InParanoid" id="D7G3U9"/>
<sequence length="2154" mass="234340">MPSKQSTAAVGRSRGRRPVRPSTSNRSFFASDGPSDVQNLDLLALGSGGSGRRATPTSTGQRLTRDNLRAQRMNRMALEREAATRARAQARAAAAATTRDALLNKKRESVAARKRLTPAAKAAYQKRDRDAKAAARKRMTPEANAEERQKSREAKAAATRRIRGPPPFVPVVKTPPVLACDSPEGRMDGHDRPHMLDNIHHPSVLHKCLSDFTNHIVNSVRSTSCGICDRNCKSMDCKLVAAKDLPHKDLLKADDKLLACSAVRGTFFNYPGDDSVPKLLDGLVLERLGFESTSPYRMQVCKECLQSLLKKRIPEAALANGLWLGDFPEHLRSATFVEMIAASPVRISGMVLALDELKTGSVSGSAKSQMRGTFTFYMQDAYGVQLRLPACDTDIAGSFTCALVGCKPNLAQLRRLLGARRQMVQDLLDFQLDKDNRLVGQHTLAREAQLAPENLHGYSNDGSIPKAVLDAILPIKDSAKAYSNARSTHAHGNREDDPTPDGGIESTDDGPTAPFVIETNAVVDTGDDLAVAGACKPNRLRDLGRAMQTASGSPSLAEAIENARWKLTGRISPADSRTLSAVTPEDLADAAAAMENGRGNGSVLSDRAGIAALIKTMESVHAGASWTPHNKRSTRMIAISYIMQMGQPLIWMTINPADVNSPIVVKMCGVDIDVSSKLKANFPDYVDKLRLVANDPVASADFFHNTIDGVLSCLLRFGASDGDGGILGRVKGYVGMTEEQKRLVLHCHLLVWVFGYNDFASFRDLMDRTPARYTELAQYLDNIIFNQVATLADITRVMHGGVEGISTLPVGDTCQTDPNHRHAKECLPTAPPTNCFPRDGEDRCPVHDQDYARLMYLDLAGITPGANLHKCNATCTKYNHLNSCRFGYGEEGKPLVAETVVKRGRCVFDTKGNMIIDGVVYSVHSTDDAAAAASTPAFQTAFDESIATLIGDDGLPDPLSDRFSADIRRLHSHINSFNPVIQFAIRSNMDLKVLLRDSDAKGILFYILNYSTKTEQTLDVLLPLLVPVVERIRDEADRVDDKELAVRLVRSCLCKQLSSLNIGGPAAASKVLDMPDHKISHHPVPCPMSPLLTWACSRDGPLDGDTSRPDDGSDSDTEDAMDSDVIITPFKGKLTVAQRAYLLYRNRCHPDDTGHVLHGMSYVFWHKLVRVIRYDPLDNRQPDLAQSSDASDTDSDCDTVQPGDPVSPSGRRASARTGRPRACRYDFVGEYKHKWQQVLREKPAMVNIMRDIPRKDTQPVAHCRLLLCMYIPFFTLDDLKTTGMLAQKLAAAEETAKREAQNASFTASPDKQQDNSDKAEVHLCDYGDDEPGRSVIPTSARRLQTEFFVNDALRSFLAAGFSGDDSLPESAFPLLSGRTRQQTMEDASHITLGTDVAASTLFVARQESSLQQKSTSCAASMADDAQPVSSPSYSTGTDGGPPVQPYLIRLRAASQEGLSDQARGERDARRVATNAAVAQTDVGRTSNLQHSVAVSIAQEFGLNRRQRLAFFIFANGLLAQSRPNPPEALRIYIGGGAGTGKSHVLKAIKAFIECPAIAAEVPRGRLLTVAYQGKQAASVGGTTVHSVCSTGSRDGGNLSGDHDDQSSLPDAKAMHWKGVSVLAIEEVSMVGCNLLVQLHKAACSMFPIHKAKPFGNRVVVMLGDFHQLSPVKAKSLACGAGVSTRRRDMTVTERYGADLFRSANACVMLDESNRFTPIYAPIMERCLRSECISDDVDLINNHVMGTSRKADSLFDARVIAFRNKVNTVLTVPMMRTWCKAKGTTLFIAAAHDVYVGHQRPGATAEVPPTDAPWPAGLRREIKSLDDGKTNDLPTSACLAIGAPVVLHKSPQFVLLGVCNNSDGIIRGIELDPREGYASSTAGYSVVTLRYAPLRIFVYIKSADAAGLHLDGLQRGVIAVAPVERKFTIVGINKRKFTFKRRQIPLTAGCLSSVYRSQGQTMPKIILDIRRPPGHAVDCAAVYVALSRATGLGDLNLLFPVTLQDLNQPQNPDIVAIVNYLHRLDETTMVLFLKDPGSFTPAYATLDGIEEAGPRPPHKQPKRVGRHGPGATRRVAHLIPNEDNNCFFNSALALALAAWDGQPLPDTTAGTPAAGSFFAALQLLRDSMFDECDLSPNIVRDKRVKPYFPIRLCPG</sequence>
<keyword evidence="7" id="KW-1185">Reference proteome</keyword>
<comment type="cofactor">
    <cofactor evidence="1">
        <name>Mg(2+)</name>
        <dbReference type="ChEBI" id="CHEBI:18420"/>
    </cofactor>
</comment>
<evidence type="ECO:0000256" key="1">
    <source>
        <dbReference type="RuleBase" id="RU363044"/>
    </source>
</evidence>
<dbReference type="PANTHER" id="PTHR47642">
    <property type="entry name" value="ATP-DEPENDENT DNA HELICASE"/>
    <property type="match status" value="1"/>
</dbReference>
<feature type="region of interest" description="Disordered" evidence="2">
    <location>
        <begin position="1180"/>
        <end position="1218"/>
    </location>
</feature>
<dbReference type="GO" id="GO:0000723">
    <property type="term" value="P:telomere maintenance"/>
    <property type="evidence" value="ECO:0007669"/>
    <property type="project" value="InterPro"/>
</dbReference>
<dbReference type="InterPro" id="IPR046700">
    <property type="entry name" value="DUF6570"/>
</dbReference>
<dbReference type="Pfam" id="PF14214">
    <property type="entry name" value="Helitron_like_N"/>
    <property type="match status" value="1"/>
</dbReference>
<evidence type="ECO:0000259" key="5">
    <source>
        <dbReference type="Pfam" id="PF20209"/>
    </source>
</evidence>
<keyword evidence="1" id="KW-0067">ATP-binding</keyword>
<name>D7G3U9_ECTSI</name>
<dbReference type="EMBL" id="FN649760">
    <property type="protein sequence ID" value="CBJ33626.1"/>
    <property type="molecule type" value="Genomic_DNA"/>
</dbReference>
<keyword evidence="1" id="KW-0234">DNA repair</keyword>
<accession>D7G3U9</accession>
<keyword evidence="1" id="KW-0233">DNA recombination</keyword>
<dbReference type="Gene3D" id="3.40.50.300">
    <property type="entry name" value="P-loop containing nucleotide triphosphate hydrolases"/>
    <property type="match status" value="1"/>
</dbReference>
<comment type="similarity">
    <text evidence="1">Belongs to the helicase family.</text>
</comment>
<protein>
    <recommendedName>
        <fullName evidence="1">ATP-dependent DNA helicase</fullName>
        <ecNumber evidence="1">5.6.2.3</ecNumber>
    </recommendedName>
</protein>